<dbReference type="PROSITE" id="PS50404">
    <property type="entry name" value="GST_NTER"/>
    <property type="match status" value="1"/>
</dbReference>
<evidence type="ECO:0000313" key="3">
    <source>
        <dbReference type="EMBL" id="THG95670.1"/>
    </source>
</evidence>
<dbReference type="SFLD" id="SFLDG00358">
    <property type="entry name" value="Main_(cytGST)"/>
    <property type="match status" value="1"/>
</dbReference>
<dbReference type="Gene3D" id="3.40.30.10">
    <property type="entry name" value="Glutaredoxin"/>
    <property type="match status" value="1"/>
</dbReference>
<dbReference type="InterPro" id="IPR050983">
    <property type="entry name" value="GST_Omega/HSP26"/>
</dbReference>
<dbReference type="PANTHER" id="PTHR43968:SF6">
    <property type="entry name" value="GLUTATHIONE S-TRANSFERASE OMEGA"/>
    <property type="match status" value="1"/>
</dbReference>
<feature type="domain" description="GST C-terminal" evidence="2">
    <location>
        <begin position="101"/>
        <end position="238"/>
    </location>
</feature>
<feature type="domain" description="GST N-terminal" evidence="1">
    <location>
        <begin position="45"/>
        <end position="123"/>
    </location>
</feature>
<dbReference type="InterPro" id="IPR004046">
    <property type="entry name" value="GST_C"/>
</dbReference>
<proteinExistence type="predicted"/>
<evidence type="ECO:0000313" key="4">
    <source>
        <dbReference type="Proteomes" id="UP000309038"/>
    </source>
</evidence>
<dbReference type="PROSITE" id="PS50405">
    <property type="entry name" value="GST_CTER"/>
    <property type="match status" value="1"/>
</dbReference>
<evidence type="ECO:0000259" key="1">
    <source>
        <dbReference type="PROSITE" id="PS50404"/>
    </source>
</evidence>
<dbReference type="InterPro" id="IPR010987">
    <property type="entry name" value="Glutathione-S-Trfase_C-like"/>
</dbReference>
<gene>
    <name evidence="3" type="ORF">EW026_g6029</name>
</gene>
<dbReference type="Pfam" id="PF13409">
    <property type="entry name" value="GST_N_2"/>
    <property type="match status" value="1"/>
</dbReference>
<dbReference type="Gene3D" id="1.20.1050.10">
    <property type="match status" value="1"/>
</dbReference>
<protein>
    <recommendedName>
        <fullName evidence="5">Glutathione S-transferase</fullName>
    </recommendedName>
</protein>
<sequence length="251" mass="28734">MSMPDEKIFPHATGFAAKTVEDHQQPQDLVFYSGWVRVYKGSDYRACLTVSTQFCPFVQRAWITLEEKGIPYQYKEVNPYKKEKHFLAINPKGLVPAIEYQGKALYESLVLCEFLEDAYPSNKSIVSAFFRLIQAQEPDKQQEALESFNKSLAALAEKVKRPYFLGDEFSLVDIAIAPWVVRDYIATENRGYSREAVGAGWKDYCEVLEKRDSVLKTQSEKEHYAEIYGRYLRNEAQSEAAKATRAGRAIP</sequence>
<comment type="caution">
    <text evidence="3">The sequence shown here is derived from an EMBL/GenBank/DDBJ whole genome shotgun (WGS) entry which is preliminary data.</text>
</comment>
<dbReference type="SUPFAM" id="SSF47616">
    <property type="entry name" value="GST C-terminal domain-like"/>
    <property type="match status" value="1"/>
</dbReference>
<dbReference type="InterPro" id="IPR040079">
    <property type="entry name" value="Glutathione_S-Trfase"/>
</dbReference>
<evidence type="ECO:0000259" key="2">
    <source>
        <dbReference type="PROSITE" id="PS50405"/>
    </source>
</evidence>
<dbReference type="SUPFAM" id="SSF52833">
    <property type="entry name" value="Thioredoxin-like"/>
    <property type="match status" value="1"/>
</dbReference>
<dbReference type="InterPro" id="IPR004045">
    <property type="entry name" value="Glutathione_S-Trfase_N"/>
</dbReference>
<accession>A0A4S4KD97</accession>
<dbReference type="EMBL" id="SGPJ01000298">
    <property type="protein sequence ID" value="THG95670.1"/>
    <property type="molecule type" value="Genomic_DNA"/>
</dbReference>
<dbReference type="AlphaFoldDB" id="A0A4S4KD97"/>
<dbReference type="Proteomes" id="UP000309038">
    <property type="component" value="Unassembled WGS sequence"/>
</dbReference>
<dbReference type="InterPro" id="IPR036282">
    <property type="entry name" value="Glutathione-S-Trfase_C_sf"/>
</dbReference>
<dbReference type="GO" id="GO:0005737">
    <property type="term" value="C:cytoplasm"/>
    <property type="evidence" value="ECO:0007669"/>
    <property type="project" value="TreeGrafter"/>
</dbReference>
<dbReference type="CDD" id="cd00570">
    <property type="entry name" value="GST_N_family"/>
    <property type="match status" value="1"/>
</dbReference>
<organism evidence="3 4">
    <name type="scientific">Hermanssonia centrifuga</name>
    <dbReference type="NCBI Taxonomy" id="98765"/>
    <lineage>
        <taxon>Eukaryota</taxon>
        <taxon>Fungi</taxon>
        <taxon>Dikarya</taxon>
        <taxon>Basidiomycota</taxon>
        <taxon>Agaricomycotina</taxon>
        <taxon>Agaricomycetes</taxon>
        <taxon>Polyporales</taxon>
        <taxon>Meruliaceae</taxon>
        <taxon>Hermanssonia</taxon>
    </lineage>
</organism>
<dbReference type="SFLD" id="SFLDS00019">
    <property type="entry name" value="Glutathione_Transferase_(cytos"/>
    <property type="match status" value="1"/>
</dbReference>
<evidence type="ECO:0008006" key="5">
    <source>
        <dbReference type="Google" id="ProtNLM"/>
    </source>
</evidence>
<reference evidence="3 4" key="1">
    <citation type="submission" date="2019-02" db="EMBL/GenBank/DDBJ databases">
        <title>Genome sequencing of the rare red list fungi Phlebia centrifuga.</title>
        <authorList>
            <person name="Buettner E."/>
            <person name="Kellner H."/>
        </authorList>
    </citation>
    <scope>NUCLEOTIDE SEQUENCE [LARGE SCALE GENOMIC DNA]</scope>
    <source>
        <strain evidence="3 4">DSM 108282</strain>
    </source>
</reference>
<dbReference type="Pfam" id="PF00043">
    <property type="entry name" value="GST_C"/>
    <property type="match status" value="1"/>
</dbReference>
<dbReference type="InterPro" id="IPR036249">
    <property type="entry name" value="Thioredoxin-like_sf"/>
</dbReference>
<keyword evidence="4" id="KW-1185">Reference proteome</keyword>
<name>A0A4S4KD97_9APHY</name>
<dbReference type="PANTHER" id="PTHR43968">
    <property type="match status" value="1"/>
</dbReference>